<accession>A0A542UK92</accession>
<dbReference type="AlphaFoldDB" id="A0A542UK92"/>
<evidence type="ECO:0000313" key="2">
    <source>
        <dbReference type="Proteomes" id="UP000318103"/>
    </source>
</evidence>
<proteinExistence type="predicted"/>
<gene>
    <name evidence="1" type="ORF">FB563_4561</name>
</gene>
<evidence type="ECO:0000313" key="1">
    <source>
        <dbReference type="EMBL" id="TQK99485.1"/>
    </source>
</evidence>
<dbReference type="Gene3D" id="1.25.40.10">
    <property type="entry name" value="Tetratricopeptide repeat domain"/>
    <property type="match status" value="1"/>
</dbReference>
<protein>
    <recommendedName>
        <fullName evidence="3">Tetratricopeptide repeat protein</fullName>
    </recommendedName>
</protein>
<dbReference type="InterPro" id="IPR011990">
    <property type="entry name" value="TPR-like_helical_dom_sf"/>
</dbReference>
<comment type="caution">
    <text evidence="1">The sequence shown here is derived from an EMBL/GenBank/DDBJ whole genome shotgun (WGS) entry which is preliminary data.</text>
</comment>
<dbReference type="EMBL" id="VFNX01000001">
    <property type="protein sequence ID" value="TQK99485.1"/>
    <property type="molecule type" value="Genomic_DNA"/>
</dbReference>
<reference evidence="1 2" key="1">
    <citation type="submission" date="2019-06" db="EMBL/GenBank/DDBJ databases">
        <title>Sequencing the genomes of 1000 actinobacteria strains.</title>
        <authorList>
            <person name="Klenk H.-P."/>
        </authorList>
    </citation>
    <scope>NUCLEOTIDE SEQUENCE [LARGE SCALE GENOMIC DNA]</scope>
    <source>
        <strain evidence="1 2">DSM 41929</strain>
    </source>
</reference>
<dbReference type="RefSeq" id="WP_055709407.1">
    <property type="nucleotide sequence ID" value="NZ_JBPJFI010000001.1"/>
</dbReference>
<dbReference type="OrthoDB" id="5982980at2"/>
<evidence type="ECO:0008006" key="3">
    <source>
        <dbReference type="Google" id="ProtNLM"/>
    </source>
</evidence>
<name>A0A542UK92_9ACTN</name>
<organism evidence="1 2">
    <name type="scientific">Streptomyces puniciscabiei</name>
    <dbReference type="NCBI Taxonomy" id="164348"/>
    <lineage>
        <taxon>Bacteria</taxon>
        <taxon>Bacillati</taxon>
        <taxon>Actinomycetota</taxon>
        <taxon>Actinomycetes</taxon>
        <taxon>Kitasatosporales</taxon>
        <taxon>Streptomycetaceae</taxon>
        <taxon>Streptomyces</taxon>
    </lineage>
</organism>
<dbReference type="Proteomes" id="UP000318103">
    <property type="component" value="Unassembled WGS sequence"/>
</dbReference>
<sequence>MDRSEAVELVERAREAWQAEEWLRAADLYERVLAHYPDEKPSAVWWYDAALAHKFLRNWAKAYELGRQAAARSPRGEGDPAYWNLGIAATIQRDWATARDAWTGFGIELPPGEGVIDGRFGAACVRLDTGGEREVVWIDRLCPTRGRVMNVPVTVGRRFGEIVVHDGEPKGTRIVDGREFPVFDELLLFEASALPTLTVTVDAARPADVEALVELFLAADYGAEPASGFELLCACCSEGTLEHARTTHGGAQQVSLAAPEEEARRLLGEWVAQTPAGRAWTDLAPA</sequence>
<keyword evidence="2" id="KW-1185">Reference proteome</keyword>
<dbReference type="SUPFAM" id="SSF48452">
    <property type="entry name" value="TPR-like"/>
    <property type="match status" value="1"/>
</dbReference>